<organism evidence="2">
    <name type="scientific">Caldithrix abyssi</name>
    <dbReference type="NCBI Taxonomy" id="187145"/>
    <lineage>
        <taxon>Bacteria</taxon>
        <taxon>Pseudomonadati</taxon>
        <taxon>Calditrichota</taxon>
        <taxon>Calditrichia</taxon>
        <taxon>Calditrichales</taxon>
        <taxon>Calditrichaceae</taxon>
        <taxon>Caldithrix</taxon>
    </lineage>
</organism>
<accession>A0A7V1LLH3</accession>
<feature type="domain" description="DUF4412" evidence="1">
    <location>
        <begin position="172"/>
        <end position="273"/>
    </location>
</feature>
<gene>
    <name evidence="2" type="ORF">ENJ10_05880</name>
</gene>
<dbReference type="InterPro" id="IPR025524">
    <property type="entry name" value="DUF4412"/>
</dbReference>
<reference evidence="2" key="1">
    <citation type="journal article" date="2020" name="mSystems">
        <title>Genome- and Community-Level Interaction Insights into Carbon Utilization and Element Cycling Functions of Hydrothermarchaeota in Hydrothermal Sediment.</title>
        <authorList>
            <person name="Zhou Z."/>
            <person name="Liu Y."/>
            <person name="Xu W."/>
            <person name="Pan J."/>
            <person name="Luo Z.H."/>
            <person name="Li M."/>
        </authorList>
    </citation>
    <scope>NUCLEOTIDE SEQUENCE [LARGE SCALE GENOMIC DNA]</scope>
    <source>
        <strain evidence="2">HyVt-456</strain>
    </source>
</reference>
<evidence type="ECO:0000259" key="1">
    <source>
        <dbReference type="Pfam" id="PF14371"/>
    </source>
</evidence>
<dbReference type="Proteomes" id="UP000886005">
    <property type="component" value="Unassembled WGS sequence"/>
</dbReference>
<dbReference type="AlphaFoldDB" id="A0A7V1LLH3"/>
<protein>
    <submittedName>
        <fullName evidence="2">DUF4412 domain-containing protein</fullName>
    </submittedName>
</protein>
<name>A0A7V1LLH3_CALAY</name>
<dbReference type="Pfam" id="PF14371">
    <property type="entry name" value="DUF4412"/>
    <property type="match status" value="1"/>
</dbReference>
<dbReference type="EMBL" id="DRLD01000162">
    <property type="protein sequence ID" value="HED10196.1"/>
    <property type="molecule type" value="Genomic_DNA"/>
</dbReference>
<comment type="caution">
    <text evidence="2">The sequence shown here is derived from an EMBL/GenBank/DDBJ whole genome shotgun (WGS) entry which is preliminary data.</text>
</comment>
<proteinExistence type="predicted"/>
<evidence type="ECO:0000313" key="2">
    <source>
        <dbReference type="EMBL" id="HED10196.1"/>
    </source>
</evidence>
<sequence length="290" mass="33383">MKICMMMFLSAGLLWGQSFVGTQKSLSFSPKLISGEAGGVSADKVAAWVFNRDIEAVAALLQKKKPDIKVRENTLYYSNNKIRVNTTENGRKASHILWMGKGKKWVYTILWDSREYMKMDWDKMQKMAARMSDALSAQMEKMGPMLKNLPPEARARMEKMFGKKTKKAVKPVKANGRRTVAGMSCVEYRARTDEKRMQYWITMEKPFVRKAFEDISKMMTAISREEDNPWSDLPEGWPVAQTAVSDDEVRMEEVISVENKDLDESMFQPPAGFKEKKMNMIFDNSFEKMN</sequence>